<dbReference type="AlphaFoldDB" id="A0A1Y2CB74"/>
<feature type="compositionally biased region" description="Low complexity" evidence="1">
    <location>
        <begin position="64"/>
        <end position="79"/>
    </location>
</feature>
<reference evidence="2 3" key="1">
    <citation type="submission" date="2016-07" db="EMBL/GenBank/DDBJ databases">
        <title>Pervasive Adenine N6-methylation of Active Genes in Fungi.</title>
        <authorList>
            <consortium name="DOE Joint Genome Institute"/>
            <person name="Mondo S.J."/>
            <person name="Dannebaum R.O."/>
            <person name="Kuo R.C."/>
            <person name="Labutti K."/>
            <person name="Haridas S."/>
            <person name="Kuo A."/>
            <person name="Salamov A."/>
            <person name="Ahrendt S.R."/>
            <person name="Lipzen A."/>
            <person name="Sullivan W."/>
            <person name="Andreopoulos W.B."/>
            <person name="Clum A."/>
            <person name="Lindquist E."/>
            <person name="Daum C."/>
            <person name="Ramamoorthy G.K."/>
            <person name="Gryganskyi A."/>
            <person name="Culley D."/>
            <person name="Magnuson J.K."/>
            <person name="James T.Y."/>
            <person name="O'Malley M.A."/>
            <person name="Stajich J.E."/>
            <person name="Spatafora J.W."/>
            <person name="Visel A."/>
            <person name="Grigoriev I.V."/>
        </authorList>
    </citation>
    <scope>NUCLEOTIDE SEQUENCE [LARGE SCALE GENOMIC DNA]</scope>
    <source>
        <strain evidence="2 3">62-1032</strain>
    </source>
</reference>
<proteinExistence type="predicted"/>
<evidence type="ECO:0000313" key="3">
    <source>
        <dbReference type="Proteomes" id="UP000193467"/>
    </source>
</evidence>
<keyword evidence="3" id="KW-1185">Reference proteome</keyword>
<name>A0A1Y2CB74_9BASI</name>
<feature type="compositionally biased region" description="Acidic residues" evidence="1">
    <location>
        <begin position="90"/>
        <end position="100"/>
    </location>
</feature>
<organism evidence="2 3">
    <name type="scientific">Leucosporidium creatinivorum</name>
    <dbReference type="NCBI Taxonomy" id="106004"/>
    <lineage>
        <taxon>Eukaryota</taxon>
        <taxon>Fungi</taxon>
        <taxon>Dikarya</taxon>
        <taxon>Basidiomycota</taxon>
        <taxon>Pucciniomycotina</taxon>
        <taxon>Microbotryomycetes</taxon>
        <taxon>Leucosporidiales</taxon>
        <taxon>Leucosporidium</taxon>
    </lineage>
</organism>
<dbReference type="InParanoid" id="A0A1Y2CB74"/>
<sequence length="157" mass="16874">MIRKGFEDLAGGSSPGLAWKVVEGLLEGINDNPLIRSSLSSSSSSLLTPTDLATSIRQNTIMTPSGPAVLLPPSSSSSGKPRRASQGVEYSEESDEEDDEKTGKGKEEQARSPIAQMLYTRWVLNLREQREFFSLSPSRLGRALAEPPLLSLGTVGL</sequence>
<comment type="caution">
    <text evidence="2">The sequence shown here is derived from an EMBL/GenBank/DDBJ whole genome shotgun (WGS) entry which is preliminary data.</text>
</comment>
<dbReference type="Proteomes" id="UP000193467">
    <property type="component" value="Unassembled WGS sequence"/>
</dbReference>
<protein>
    <submittedName>
        <fullName evidence="2">Uncharacterized protein</fullName>
    </submittedName>
</protein>
<gene>
    <name evidence="2" type="ORF">BCR35DRAFT_36288</name>
</gene>
<dbReference type="EMBL" id="MCGR01000126">
    <property type="protein sequence ID" value="ORY44282.1"/>
    <property type="molecule type" value="Genomic_DNA"/>
</dbReference>
<dbReference type="STRING" id="106004.A0A1Y2CB74"/>
<feature type="compositionally biased region" description="Basic and acidic residues" evidence="1">
    <location>
        <begin position="101"/>
        <end position="110"/>
    </location>
</feature>
<evidence type="ECO:0000313" key="2">
    <source>
        <dbReference type="EMBL" id="ORY44282.1"/>
    </source>
</evidence>
<feature type="region of interest" description="Disordered" evidence="1">
    <location>
        <begin position="57"/>
        <end position="111"/>
    </location>
</feature>
<accession>A0A1Y2CB74</accession>
<evidence type="ECO:0000256" key="1">
    <source>
        <dbReference type="SAM" id="MobiDB-lite"/>
    </source>
</evidence>